<dbReference type="GO" id="GO:0004160">
    <property type="term" value="F:dihydroxy-acid dehydratase activity"/>
    <property type="evidence" value="ECO:0007669"/>
    <property type="project" value="UniProtKB-EC"/>
</dbReference>
<comment type="similarity">
    <text evidence="2">Belongs to the IlvD/Edd family.</text>
</comment>
<dbReference type="UniPathway" id="UPA00049">
    <property type="reaction ID" value="UER00061"/>
</dbReference>
<dbReference type="NCBIfam" id="NF002068">
    <property type="entry name" value="PRK00911.1"/>
    <property type="match status" value="1"/>
</dbReference>
<evidence type="ECO:0000256" key="1">
    <source>
        <dbReference type="ARBA" id="ARBA00001946"/>
    </source>
</evidence>
<comment type="cofactor">
    <cofactor evidence="1">
        <name>Mg(2+)</name>
        <dbReference type="ChEBI" id="CHEBI:18420"/>
    </cofactor>
</comment>
<dbReference type="Pfam" id="PF24877">
    <property type="entry name" value="ILV_EDD_C"/>
    <property type="match status" value="1"/>
</dbReference>
<keyword evidence="7" id="KW-0408">Iron</keyword>
<protein>
    <recommendedName>
        <fullName evidence="14">dihydroxy-acid dehydratase</fullName>
        <ecNumber evidence="14">4.2.1.9</ecNumber>
    </recommendedName>
</protein>
<gene>
    <name evidence="18" type="ORF">METZ01_LOCUS183922</name>
</gene>
<evidence type="ECO:0000256" key="9">
    <source>
        <dbReference type="ARBA" id="ARBA00023239"/>
    </source>
</evidence>
<evidence type="ECO:0000256" key="14">
    <source>
        <dbReference type="ARBA" id="ARBA00029490"/>
    </source>
</evidence>
<comment type="cofactor">
    <cofactor evidence="15">
        <name>[2Fe-2S] cluster</name>
        <dbReference type="ChEBI" id="CHEBI:190135"/>
    </cofactor>
</comment>
<dbReference type="InterPro" id="IPR042096">
    <property type="entry name" value="Dihydro-acid_dehy_C"/>
</dbReference>
<dbReference type="Pfam" id="PF00920">
    <property type="entry name" value="ILVD_EDD_N"/>
    <property type="match status" value="1"/>
</dbReference>
<evidence type="ECO:0000256" key="15">
    <source>
        <dbReference type="ARBA" id="ARBA00034078"/>
    </source>
</evidence>
<dbReference type="FunFam" id="3.50.30.80:FF:000001">
    <property type="entry name" value="Dihydroxy-acid dehydratase"/>
    <property type="match status" value="1"/>
</dbReference>
<dbReference type="GO" id="GO:0051537">
    <property type="term" value="F:2 iron, 2 sulfur cluster binding"/>
    <property type="evidence" value="ECO:0007669"/>
    <property type="project" value="UniProtKB-KW"/>
</dbReference>
<comment type="pathway">
    <text evidence="12">Amino-acid biosynthesis; L-valine biosynthesis; L-valine from pyruvate: step 3/4.</text>
</comment>
<name>A0A382CY26_9ZZZZ</name>
<dbReference type="PANTHER" id="PTHR21000">
    <property type="entry name" value="DIHYDROXY-ACID DEHYDRATASE DAD"/>
    <property type="match status" value="1"/>
</dbReference>
<dbReference type="PROSITE" id="PS00887">
    <property type="entry name" value="ILVD_EDD_2"/>
    <property type="match status" value="1"/>
</dbReference>
<dbReference type="InterPro" id="IPR004404">
    <property type="entry name" value="DihydroxyA_deHydtase"/>
</dbReference>
<evidence type="ECO:0000256" key="8">
    <source>
        <dbReference type="ARBA" id="ARBA00023014"/>
    </source>
</evidence>
<reference evidence="18" key="1">
    <citation type="submission" date="2018-05" db="EMBL/GenBank/DDBJ databases">
        <authorList>
            <person name="Lanie J.A."/>
            <person name="Ng W.-L."/>
            <person name="Kazmierczak K.M."/>
            <person name="Andrzejewski T.M."/>
            <person name="Davidsen T.M."/>
            <person name="Wayne K.J."/>
            <person name="Tettelin H."/>
            <person name="Glass J.I."/>
            <person name="Rusch D."/>
            <person name="Podicherti R."/>
            <person name="Tsui H.-C.T."/>
            <person name="Winkler M.E."/>
        </authorList>
    </citation>
    <scope>NUCLEOTIDE SEQUENCE</scope>
</reference>
<keyword evidence="8" id="KW-0411">Iron-sulfur</keyword>
<dbReference type="GO" id="GO:0046872">
    <property type="term" value="F:metal ion binding"/>
    <property type="evidence" value="ECO:0007669"/>
    <property type="project" value="UniProtKB-KW"/>
</dbReference>
<dbReference type="InterPro" id="IPR000581">
    <property type="entry name" value="ILV_EDD_N"/>
</dbReference>
<evidence type="ECO:0000256" key="11">
    <source>
        <dbReference type="ARBA" id="ARBA00029304"/>
    </source>
</evidence>
<dbReference type="GO" id="GO:0009097">
    <property type="term" value="P:isoleucine biosynthetic process"/>
    <property type="evidence" value="ECO:0007669"/>
    <property type="project" value="UniProtKB-UniPathway"/>
</dbReference>
<sequence length="517" mass="53922">MPASPEQDRPSRTIVAGPGRAGARAMYRAAGYNQIDLDKPLIGIANTWTEIGPCNYNLRELAEYVKEGVREAGGTPLEYNTITVSDGITMGTEGMKASLVSREVIADSIELVARGHMLDGVVALTGCDKTTPGAILALGRLDVPSVILYGGSILPGHHDGRDLTIQDVFEAIGAHGKGKIDADELTAIEQSACPGAGSCGGQFTANTMATAVELLGLAKMGSGSIPATDPAKPEMAREVGRLAVDVVQRGLRPSDIVTRESIENAIASIATTGGSTNGVLHFLAIAHEFGIDLTLEDFQTISQRTPLMVSLKPGGLFVASDLHEAGGIALVAERMQERNCLHRDCITVTGRTVGEEAADAVETKGQQVVRPAEKPIKMTGGLVILRGNLAPEGCVVKLAGHERSRHVGPAKVFEREEDVVPAIQAGDIVDGDVVVIRYEGPVGGPGMREMLHVTGAIMGAGLGETVALVTDGRFSGATRGLMIGHVSPEAAKGGPIALIQDGDEVTIDNEAFTIDVA</sequence>
<evidence type="ECO:0000256" key="5">
    <source>
        <dbReference type="ARBA" id="ARBA00022723"/>
    </source>
</evidence>
<evidence type="ECO:0000256" key="4">
    <source>
        <dbReference type="ARBA" id="ARBA00022714"/>
    </source>
</evidence>
<comment type="pathway">
    <text evidence="13">Amino-acid biosynthesis; L-isoleucine biosynthesis; L-isoleucine from 2-oxobutanoate: step 3/4.</text>
</comment>
<accession>A0A382CY26</accession>
<evidence type="ECO:0000259" key="16">
    <source>
        <dbReference type="Pfam" id="PF00920"/>
    </source>
</evidence>
<keyword evidence="4" id="KW-0001">2Fe-2S</keyword>
<evidence type="ECO:0000256" key="13">
    <source>
        <dbReference type="ARBA" id="ARBA00029437"/>
    </source>
</evidence>
<dbReference type="InterPro" id="IPR050165">
    <property type="entry name" value="DHAD_IlvD/Edd"/>
</dbReference>
<evidence type="ECO:0000256" key="3">
    <source>
        <dbReference type="ARBA" id="ARBA00022605"/>
    </source>
</evidence>
<dbReference type="Gene3D" id="3.50.30.80">
    <property type="entry name" value="IlvD/EDD C-terminal domain-like"/>
    <property type="match status" value="1"/>
</dbReference>
<feature type="non-terminal residue" evidence="18">
    <location>
        <position position="517"/>
    </location>
</feature>
<dbReference type="SUPFAM" id="SSF52016">
    <property type="entry name" value="LeuD/IlvD-like"/>
    <property type="match status" value="1"/>
</dbReference>
<organism evidence="18">
    <name type="scientific">marine metagenome</name>
    <dbReference type="NCBI Taxonomy" id="408172"/>
    <lineage>
        <taxon>unclassified sequences</taxon>
        <taxon>metagenomes</taxon>
        <taxon>ecological metagenomes</taxon>
    </lineage>
</organism>
<keyword evidence="9" id="KW-0456">Lyase</keyword>
<dbReference type="InterPro" id="IPR037237">
    <property type="entry name" value="IlvD/EDD_N"/>
</dbReference>
<feature type="domain" description="Dihydroxy-acid/6-phosphogluconate dehydratase N-terminal" evidence="16">
    <location>
        <begin position="39"/>
        <end position="355"/>
    </location>
</feature>
<dbReference type="HAMAP" id="MF_00012">
    <property type="entry name" value="IlvD"/>
    <property type="match status" value="1"/>
</dbReference>
<dbReference type="GO" id="GO:0009099">
    <property type="term" value="P:L-valine biosynthetic process"/>
    <property type="evidence" value="ECO:0007669"/>
    <property type="project" value="UniProtKB-UniPathway"/>
</dbReference>
<evidence type="ECO:0000256" key="12">
    <source>
        <dbReference type="ARBA" id="ARBA00029436"/>
    </source>
</evidence>
<dbReference type="EMBL" id="UINC01036700">
    <property type="protein sequence ID" value="SVB31068.1"/>
    <property type="molecule type" value="Genomic_DNA"/>
</dbReference>
<dbReference type="InterPro" id="IPR056740">
    <property type="entry name" value="ILV_EDD_C"/>
</dbReference>
<evidence type="ECO:0000256" key="6">
    <source>
        <dbReference type="ARBA" id="ARBA00022842"/>
    </source>
</evidence>
<keyword evidence="10" id="KW-0100">Branched-chain amino acid biosynthesis</keyword>
<dbReference type="SUPFAM" id="SSF143975">
    <property type="entry name" value="IlvD/EDD N-terminal domain-like"/>
    <property type="match status" value="1"/>
</dbReference>
<proteinExistence type="inferred from homology"/>
<dbReference type="EC" id="4.2.1.9" evidence="14"/>
<evidence type="ECO:0000256" key="10">
    <source>
        <dbReference type="ARBA" id="ARBA00023304"/>
    </source>
</evidence>
<dbReference type="AlphaFoldDB" id="A0A382CY26"/>
<evidence type="ECO:0000313" key="18">
    <source>
        <dbReference type="EMBL" id="SVB31068.1"/>
    </source>
</evidence>
<dbReference type="InterPro" id="IPR020558">
    <property type="entry name" value="DiOHA_6PGluconate_deHydtase_CS"/>
</dbReference>
<evidence type="ECO:0000256" key="7">
    <source>
        <dbReference type="ARBA" id="ARBA00023004"/>
    </source>
</evidence>
<dbReference type="PROSITE" id="PS00886">
    <property type="entry name" value="ILVD_EDD_1"/>
    <property type="match status" value="1"/>
</dbReference>
<dbReference type="NCBIfam" id="TIGR00110">
    <property type="entry name" value="ilvD"/>
    <property type="match status" value="1"/>
</dbReference>
<keyword evidence="3" id="KW-0028">Amino-acid biosynthesis</keyword>
<evidence type="ECO:0000259" key="17">
    <source>
        <dbReference type="Pfam" id="PF24877"/>
    </source>
</evidence>
<dbReference type="UniPathway" id="UPA00047">
    <property type="reaction ID" value="UER00057"/>
</dbReference>
<feature type="domain" description="Dihydroxy-acid/6-phosphogluconate dehydratase C-terminal" evidence="17">
    <location>
        <begin position="367"/>
        <end position="516"/>
    </location>
</feature>
<keyword evidence="5" id="KW-0479">Metal-binding</keyword>
<dbReference type="PANTHER" id="PTHR21000:SF5">
    <property type="entry name" value="DIHYDROXY-ACID DEHYDRATASE, MITOCHONDRIAL"/>
    <property type="match status" value="1"/>
</dbReference>
<comment type="catalytic activity">
    <reaction evidence="11">
        <text>(2R)-2,3-dihydroxy-3-methylbutanoate = 3-methyl-2-oxobutanoate + H2O</text>
        <dbReference type="Rhea" id="RHEA:24809"/>
        <dbReference type="ChEBI" id="CHEBI:11851"/>
        <dbReference type="ChEBI" id="CHEBI:15377"/>
        <dbReference type="ChEBI" id="CHEBI:49072"/>
        <dbReference type="EC" id="4.2.1.9"/>
    </reaction>
    <physiologicalReaction direction="left-to-right" evidence="11">
        <dbReference type="Rhea" id="RHEA:24810"/>
    </physiologicalReaction>
</comment>
<evidence type="ECO:0000256" key="2">
    <source>
        <dbReference type="ARBA" id="ARBA00006486"/>
    </source>
</evidence>
<keyword evidence="6" id="KW-0460">Magnesium</keyword>